<dbReference type="InterPro" id="IPR003439">
    <property type="entry name" value="ABC_transporter-like_ATP-bd"/>
</dbReference>
<dbReference type="PROSITE" id="PS50929">
    <property type="entry name" value="ABC_TM1F"/>
    <property type="match status" value="1"/>
</dbReference>
<dbReference type="Gene3D" id="3.40.50.300">
    <property type="entry name" value="P-loop containing nucleotide triphosphate hydrolases"/>
    <property type="match status" value="1"/>
</dbReference>
<dbReference type="PROSITE" id="PS00211">
    <property type="entry name" value="ABC_TRANSPORTER_1"/>
    <property type="match status" value="1"/>
</dbReference>
<dbReference type="EMBL" id="JBHSCR010000016">
    <property type="protein sequence ID" value="MFC4349266.1"/>
    <property type="molecule type" value="Genomic_DNA"/>
</dbReference>
<feature type="transmembrane region" description="Helical" evidence="7">
    <location>
        <begin position="175"/>
        <end position="193"/>
    </location>
</feature>
<dbReference type="SUPFAM" id="SSF52540">
    <property type="entry name" value="P-loop containing nucleoside triphosphate hydrolases"/>
    <property type="match status" value="1"/>
</dbReference>
<feature type="transmembrane region" description="Helical" evidence="7">
    <location>
        <begin position="152"/>
        <end position="169"/>
    </location>
</feature>
<keyword evidence="11" id="KW-1185">Reference proteome</keyword>
<comment type="subcellular location">
    <subcellularLocation>
        <location evidence="1">Cell membrane</location>
        <topology evidence="1">Multi-pass membrane protein</topology>
    </subcellularLocation>
</comment>
<sequence>MSDSTIRSEHEPPKGKLANLRTLWSFVRPYKLQLVLAGFFLLVAAGTVLVVPTALGDIVDKGFSSDNAKKVNDYFLIFVAIVVVMAVATACRFYFVTWIGERVVADIRKAVYERLITLSPEFFEENRPGEIVSRLTADTTLVQTIVGSSVSVWIRNFLIAVIGTVWLFVMSPKLMSYIALVIPLLLGIIIVVGRRVRTLSRTSQDKVADVGARAGESLAALNIVQAFTQEGTEARRFGDQVDDAFGAAKRRIQVRAGLTFIMIFMIFSAIALVLYEGAQDVMTGTMSGGQMLDFIMRAVFVAGAFGALSEVYSELQRAAGAAGRLAELLSAEAKIKAPDQPLALPAKVEGDIHFDNVTFHYPTKPDVAALENFNLHVKAGETVALVGPSGAGKSTVLQLLLRFYDPQSGAVKMDGIDIAQTDPKAFREHLAFVPQETIIFADTIAENVRYGRQDATDEEVRQAVEAAAATEFVERATNGFDTFLGERGTRLSGGQRQRIAIARAILRDAPILLLDEATSALDAESELKVQEALEHLMEGRTTLVIAHRLATVKKVDRIIVLEDGKIVAEGTHDELVAKGGLYKRLADLQFGDAA</sequence>
<evidence type="ECO:0000259" key="8">
    <source>
        <dbReference type="PROSITE" id="PS50893"/>
    </source>
</evidence>
<accession>A0ABV8UDE4</accession>
<evidence type="ECO:0000256" key="2">
    <source>
        <dbReference type="ARBA" id="ARBA00022692"/>
    </source>
</evidence>
<dbReference type="Gene3D" id="1.20.1560.10">
    <property type="entry name" value="ABC transporter type 1, transmembrane domain"/>
    <property type="match status" value="1"/>
</dbReference>
<dbReference type="Proteomes" id="UP001595776">
    <property type="component" value="Unassembled WGS sequence"/>
</dbReference>
<dbReference type="InterPro" id="IPR011918">
    <property type="entry name" value="ABC_MsbA_ATP-bd"/>
</dbReference>
<dbReference type="CDD" id="cd03249">
    <property type="entry name" value="ABC_MTABC3_MDL1_MDL2"/>
    <property type="match status" value="1"/>
</dbReference>
<dbReference type="PROSITE" id="PS50893">
    <property type="entry name" value="ABC_TRANSPORTER_2"/>
    <property type="match status" value="1"/>
</dbReference>
<evidence type="ECO:0000256" key="3">
    <source>
        <dbReference type="ARBA" id="ARBA00022741"/>
    </source>
</evidence>
<dbReference type="SMART" id="SM00382">
    <property type="entry name" value="AAA"/>
    <property type="match status" value="1"/>
</dbReference>
<dbReference type="RefSeq" id="WP_068146845.1">
    <property type="nucleotide sequence ID" value="NZ_JBHSCR010000016.1"/>
</dbReference>
<evidence type="ECO:0000313" key="10">
    <source>
        <dbReference type="EMBL" id="MFC4349266.1"/>
    </source>
</evidence>
<dbReference type="CDD" id="cd18575">
    <property type="entry name" value="ABC_6TM_bac_exporter_ABCB8_10_like"/>
    <property type="match status" value="1"/>
</dbReference>
<evidence type="ECO:0000259" key="9">
    <source>
        <dbReference type="PROSITE" id="PS50929"/>
    </source>
</evidence>
<dbReference type="SUPFAM" id="SSF90123">
    <property type="entry name" value="ABC transporter transmembrane region"/>
    <property type="match status" value="1"/>
</dbReference>
<evidence type="ECO:0000256" key="1">
    <source>
        <dbReference type="ARBA" id="ARBA00004651"/>
    </source>
</evidence>
<organism evidence="10 11">
    <name type="scientific">Kordiimonas lipolytica</name>
    <dbReference type="NCBI Taxonomy" id="1662421"/>
    <lineage>
        <taxon>Bacteria</taxon>
        <taxon>Pseudomonadati</taxon>
        <taxon>Pseudomonadota</taxon>
        <taxon>Alphaproteobacteria</taxon>
        <taxon>Kordiimonadales</taxon>
        <taxon>Kordiimonadaceae</taxon>
        <taxon>Kordiimonas</taxon>
    </lineage>
</organism>
<feature type="domain" description="ABC transmembrane type-1" evidence="9">
    <location>
        <begin position="35"/>
        <end position="317"/>
    </location>
</feature>
<keyword evidence="4" id="KW-0067">ATP-binding</keyword>
<evidence type="ECO:0000256" key="4">
    <source>
        <dbReference type="ARBA" id="ARBA00022840"/>
    </source>
</evidence>
<reference evidence="11" key="1">
    <citation type="journal article" date="2019" name="Int. J. Syst. Evol. Microbiol.">
        <title>The Global Catalogue of Microorganisms (GCM) 10K type strain sequencing project: providing services to taxonomists for standard genome sequencing and annotation.</title>
        <authorList>
            <consortium name="The Broad Institute Genomics Platform"/>
            <consortium name="The Broad Institute Genome Sequencing Center for Infectious Disease"/>
            <person name="Wu L."/>
            <person name="Ma J."/>
        </authorList>
    </citation>
    <scope>NUCLEOTIDE SEQUENCE [LARGE SCALE GENOMIC DNA]</scope>
    <source>
        <strain evidence="11">CGMCC 1.15304</strain>
    </source>
</reference>
<keyword evidence="2 7" id="KW-0812">Transmembrane</keyword>
<dbReference type="InterPro" id="IPR011527">
    <property type="entry name" value="ABC1_TM_dom"/>
</dbReference>
<name>A0ABV8UDE4_9PROT</name>
<keyword evidence="6 7" id="KW-0472">Membrane</keyword>
<dbReference type="Pfam" id="PF00005">
    <property type="entry name" value="ABC_tran"/>
    <property type="match status" value="1"/>
</dbReference>
<dbReference type="PANTHER" id="PTHR43394:SF1">
    <property type="entry name" value="ATP-BINDING CASSETTE SUB-FAMILY B MEMBER 10, MITOCHONDRIAL"/>
    <property type="match status" value="1"/>
</dbReference>
<feature type="domain" description="ABC transporter" evidence="8">
    <location>
        <begin position="352"/>
        <end position="588"/>
    </location>
</feature>
<feature type="transmembrane region" description="Helical" evidence="7">
    <location>
        <begin position="34"/>
        <end position="55"/>
    </location>
</feature>
<dbReference type="InterPro" id="IPR017871">
    <property type="entry name" value="ABC_transporter-like_CS"/>
</dbReference>
<dbReference type="PANTHER" id="PTHR43394">
    <property type="entry name" value="ATP-DEPENDENT PERMEASE MDL1, MITOCHONDRIAL"/>
    <property type="match status" value="1"/>
</dbReference>
<dbReference type="InterPro" id="IPR003593">
    <property type="entry name" value="AAA+_ATPase"/>
</dbReference>
<evidence type="ECO:0000313" key="11">
    <source>
        <dbReference type="Proteomes" id="UP001595776"/>
    </source>
</evidence>
<feature type="transmembrane region" description="Helical" evidence="7">
    <location>
        <begin position="256"/>
        <end position="274"/>
    </location>
</feature>
<evidence type="ECO:0000256" key="5">
    <source>
        <dbReference type="ARBA" id="ARBA00022989"/>
    </source>
</evidence>
<dbReference type="NCBIfam" id="TIGR02204">
    <property type="entry name" value="MsbA_rel"/>
    <property type="match status" value="1"/>
</dbReference>
<dbReference type="InterPro" id="IPR036640">
    <property type="entry name" value="ABC1_TM_sf"/>
</dbReference>
<proteinExistence type="predicted"/>
<dbReference type="InterPro" id="IPR039421">
    <property type="entry name" value="Type_1_exporter"/>
</dbReference>
<evidence type="ECO:0000256" key="7">
    <source>
        <dbReference type="SAM" id="Phobius"/>
    </source>
</evidence>
<keyword evidence="5 7" id="KW-1133">Transmembrane helix</keyword>
<keyword evidence="3" id="KW-0547">Nucleotide-binding</keyword>
<dbReference type="Pfam" id="PF00664">
    <property type="entry name" value="ABC_membrane"/>
    <property type="match status" value="1"/>
</dbReference>
<dbReference type="InterPro" id="IPR027417">
    <property type="entry name" value="P-loop_NTPase"/>
</dbReference>
<comment type="caution">
    <text evidence="10">The sequence shown here is derived from an EMBL/GenBank/DDBJ whole genome shotgun (WGS) entry which is preliminary data.</text>
</comment>
<gene>
    <name evidence="10" type="ORF">ACFO5Q_15545</name>
</gene>
<feature type="transmembrane region" description="Helical" evidence="7">
    <location>
        <begin position="75"/>
        <end position="99"/>
    </location>
</feature>
<protein>
    <submittedName>
        <fullName evidence="10">ABC transporter transmembrane domain-containing protein</fullName>
    </submittedName>
</protein>
<evidence type="ECO:0000256" key="6">
    <source>
        <dbReference type="ARBA" id="ARBA00023136"/>
    </source>
</evidence>